<dbReference type="FunFam" id="3.40.190.10:FF:000082">
    <property type="entry name" value="ATP phosphoribosyltransferase"/>
    <property type="match status" value="1"/>
</dbReference>
<evidence type="ECO:0000259" key="14">
    <source>
        <dbReference type="Pfam" id="PF08029"/>
    </source>
</evidence>
<evidence type="ECO:0000256" key="5">
    <source>
        <dbReference type="ARBA" id="ARBA00020998"/>
    </source>
</evidence>
<sequence>MHRIALSTARAPVAAAAAAAYYGSRPREAACDPQLVPHPERHDRRGELLFGVPKKGRLHEKIVGMLKGAGLEYKREARLDIAHCRDLPVSLVFLPAADIATYVGEGDVDMGITGEDIIAESEVDVIELMRLGMGKCRLSVQAPAGSTQDPRQLAGKRVVTSFPVLTKKYFAGLETGAETKVKCISGSVEASCGLGLADGIVDLVETGTTMRAAGLEEVSVIMHTETVLIANPHSHHKELIELLRKRISGFITASRYMMVTYNVPRHLLHVARQITPGKKSPSIQPLEDEAWVAVSALVEKSKAATIMDSLEAAGATDILLSAIHSSRMGD</sequence>
<evidence type="ECO:0000256" key="3">
    <source>
        <dbReference type="ARBA" id="ARBA00004667"/>
    </source>
</evidence>
<evidence type="ECO:0000256" key="6">
    <source>
        <dbReference type="ARBA" id="ARBA00022490"/>
    </source>
</evidence>
<dbReference type="Pfam" id="PF08029">
    <property type="entry name" value="HisG_C"/>
    <property type="match status" value="1"/>
</dbReference>
<dbReference type="GO" id="GO:0005524">
    <property type="term" value="F:ATP binding"/>
    <property type="evidence" value="ECO:0007669"/>
    <property type="project" value="UniProtKB-KW"/>
</dbReference>
<keyword evidence="9" id="KW-0808">Transferase</keyword>
<evidence type="ECO:0000313" key="16">
    <source>
        <dbReference type="EMBL" id="CAH0367162.1"/>
    </source>
</evidence>
<dbReference type="GO" id="GO:0000287">
    <property type="term" value="F:magnesium ion binding"/>
    <property type="evidence" value="ECO:0007669"/>
    <property type="project" value="InterPro"/>
</dbReference>
<dbReference type="InterPro" id="IPR001348">
    <property type="entry name" value="ATP_PRibTrfase_HisG"/>
</dbReference>
<reference evidence="16" key="2">
    <citation type="submission" date="2021-11" db="EMBL/GenBank/DDBJ databases">
        <authorList>
            <consortium name="Genoscope - CEA"/>
            <person name="William W."/>
        </authorList>
    </citation>
    <scope>NUCLEOTIDE SEQUENCE</scope>
</reference>
<keyword evidence="17" id="KW-1185">Reference proteome</keyword>
<feature type="domain" description="ATP phosphoribosyltransferase catalytic" evidence="13">
    <location>
        <begin position="96"/>
        <end position="248"/>
    </location>
</feature>
<dbReference type="NCBIfam" id="TIGR00070">
    <property type="entry name" value="hisG"/>
    <property type="match status" value="1"/>
</dbReference>
<dbReference type="Pfam" id="PF01634">
    <property type="entry name" value="HisG"/>
    <property type="match status" value="1"/>
</dbReference>
<proteinExistence type="inferred from homology"/>
<comment type="pathway">
    <text evidence="3">Amino-acid biosynthesis; L-histidine biosynthesis; L-histidine from 5-phospho-alpha-D-ribose 1-diphosphate: step 1/9.</text>
</comment>
<comment type="catalytic activity">
    <reaction evidence="1">
        <text>1-(5-phospho-beta-D-ribosyl)-ATP + diphosphate = 5-phospho-alpha-D-ribose 1-diphosphate + ATP</text>
        <dbReference type="Rhea" id="RHEA:18473"/>
        <dbReference type="ChEBI" id="CHEBI:30616"/>
        <dbReference type="ChEBI" id="CHEBI:33019"/>
        <dbReference type="ChEBI" id="CHEBI:58017"/>
        <dbReference type="ChEBI" id="CHEBI:73183"/>
        <dbReference type="EC" id="2.4.2.17"/>
    </reaction>
</comment>
<dbReference type="OrthoDB" id="2574at2759"/>
<keyword evidence="6" id="KW-0963">Cytoplasm</keyword>
<keyword evidence="12" id="KW-0368">Histidine biosynthesis</keyword>
<protein>
    <recommendedName>
        <fullName evidence="5">ATP phosphoribosyltransferase</fullName>
        <ecNumber evidence="4">2.4.2.17</ecNumber>
    </recommendedName>
</protein>
<dbReference type="UniPathway" id="UPA00031">
    <property type="reaction ID" value="UER00006"/>
</dbReference>
<dbReference type="GO" id="GO:0003879">
    <property type="term" value="F:ATP phosphoribosyltransferase activity"/>
    <property type="evidence" value="ECO:0007669"/>
    <property type="project" value="UniProtKB-EC"/>
</dbReference>
<evidence type="ECO:0000259" key="13">
    <source>
        <dbReference type="Pfam" id="PF01634"/>
    </source>
</evidence>
<dbReference type="InterPro" id="IPR013115">
    <property type="entry name" value="HisG_C"/>
</dbReference>
<dbReference type="InterPro" id="IPR018198">
    <property type="entry name" value="ATP_PRibTrfase_CS"/>
</dbReference>
<evidence type="ECO:0000256" key="12">
    <source>
        <dbReference type="ARBA" id="ARBA00023102"/>
    </source>
</evidence>
<keyword evidence="11" id="KW-0067">ATP-binding</keyword>
<dbReference type="Proteomes" id="UP000789595">
    <property type="component" value="Unassembled WGS sequence"/>
</dbReference>
<evidence type="ECO:0000256" key="1">
    <source>
        <dbReference type="ARBA" id="ARBA00000915"/>
    </source>
</evidence>
<dbReference type="InterPro" id="IPR020621">
    <property type="entry name" value="ATP-PRT_HisG_long"/>
</dbReference>
<evidence type="ECO:0000256" key="7">
    <source>
        <dbReference type="ARBA" id="ARBA00022605"/>
    </source>
</evidence>
<evidence type="ECO:0000313" key="17">
    <source>
        <dbReference type="Proteomes" id="UP000789595"/>
    </source>
</evidence>
<evidence type="ECO:0000256" key="9">
    <source>
        <dbReference type="ARBA" id="ARBA00022679"/>
    </source>
</evidence>
<comment type="subcellular location">
    <subcellularLocation>
        <location evidence="2">Cytoplasm</location>
    </subcellularLocation>
</comment>
<dbReference type="Gene3D" id="3.40.190.10">
    <property type="entry name" value="Periplasmic binding protein-like II"/>
    <property type="match status" value="2"/>
</dbReference>
<gene>
    <name evidence="15" type="ORF">PCAL00307_LOCUS11860</name>
    <name evidence="16" type="ORF">PECAL_2P01710</name>
</gene>
<dbReference type="SUPFAM" id="SSF54913">
    <property type="entry name" value="GlnB-like"/>
    <property type="match status" value="1"/>
</dbReference>
<evidence type="ECO:0000256" key="11">
    <source>
        <dbReference type="ARBA" id="ARBA00022840"/>
    </source>
</evidence>
<dbReference type="GO" id="GO:0000105">
    <property type="term" value="P:L-histidine biosynthetic process"/>
    <property type="evidence" value="ECO:0007669"/>
    <property type="project" value="UniProtKB-UniPathway"/>
</dbReference>
<dbReference type="Gene3D" id="3.30.70.120">
    <property type="match status" value="1"/>
</dbReference>
<dbReference type="SUPFAM" id="SSF53850">
    <property type="entry name" value="Periplasmic binding protein-like II"/>
    <property type="match status" value="1"/>
</dbReference>
<keyword evidence="7" id="KW-0028">Amino-acid biosynthesis</keyword>
<dbReference type="EMBL" id="CAKKNE010000002">
    <property type="protein sequence ID" value="CAH0367162.1"/>
    <property type="molecule type" value="Genomic_DNA"/>
</dbReference>
<evidence type="ECO:0000256" key="8">
    <source>
        <dbReference type="ARBA" id="ARBA00022676"/>
    </source>
</evidence>
<dbReference type="EMBL" id="HBIW01013818">
    <property type="protein sequence ID" value="CAE0696424.1"/>
    <property type="molecule type" value="Transcribed_RNA"/>
</dbReference>
<dbReference type="PANTHER" id="PTHR21403">
    <property type="entry name" value="ATP PHOSPHORIBOSYLTRANSFERASE ATP-PRTASE"/>
    <property type="match status" value="1"/>
</dbReference>
<evidence type="ECO:0000313" key="15">
    <source>
        <dbReference type="EMBL" id="CAE0696424.1"/>
    </source>
</evidence>
<dbReference type="PROSITE" id="PS01316">
    <property type="entry name" value="ATP_P_PHORIBOSYLTR"/>
    <property type="match status" value="1"/>
</dbReference>
<dbReference type="InterPro" id="IPR013820">
    <property type="entry name" value="ATP_PRibTrfase_cat"/>
</dbReference>
<evidence type="ECO:0000256" key="10">
    <source>
        <dbReference type="ARBA" id="ARBA00022741"/>
    </source>
</evidence>
<dbReference type="AlphaFoldDB" id="A0A7S3ZWN9"/>
<name>A0A7S3ZWN9_9STRA</name>
<dbReference type="InterPro" id="IPR011322">
    <property type="entry name" value="N-reg_PII-like_a/b"/>
</dbReference>
<keyword evidence="8" id="KW-0328">Glycosyltransferase</keyword>
<reference evidence="15" key="1">
    <citation type="submission" date="2021-01" db="EMBL/GenBank/DDBJ databases">
        <authorList>
            <person name="Corre E."/>
            <person name="Pelletier E."/>
            <person name="Niang G."/>
            <person name="Scheremetjew M."/>
            <person name="Finn R."/>
            <person name="Kale V."/>
            <person name="Holt S."/>
            <person name="Cochrane G."/>
            <person name="Meng A."/>
            <person name="Brown T."/>
            <person name="Cohen L."/>
        </authorList>
    </citation>
    <scope>NUCLEOTIDE SEQUENCE</scope>
    <source>
        <strain evidence="15">CCMP1756</strain>
    </source>
</reference>
<dbReference type="InterPro" id="IPR015867">
    <property type="entry name" value="N-reg_PII/ATP_PRibTrfase_C"/>
</dbReference>
<dbReference type="HAMAP" id="MF_00079">
    <property type="entry name" value="HisG_Long"/>
    <property type="match status" value="1"/>
</dbReference>
<evidence type="ECO:0000256" key="4">
    <source>
        <dbReference type="ARBA" id="ARBA00011946"/>
    </source>
</evidence>
<organism evidence="15">
    <name type="scientific">Pelagomonas calceolata</name>
    <dbReference type="NCBI Taxonomy" id="35677"/>
    <lineage>
        <taxon>Eukaryota</taxon>
        <taxon>Sar</taxon>
        <taxon>Stramenopiles</taxon>
        <taxon>Ochrophyta</taxon>
        <taxon>Pelagophyceae</taxon>
        <taxon>Pelagomonadales</taxon>
        <taxon>Pelagomonadaceae</taxon>
        <taxon>Pelagomonas</taxon>
    </lineage>
</organism>
<feature type="domain" description="Histidine biosynthesis HisG C-terminal" evidence="14">
    <location>
        <begin position="253"/>
        <end position="324"/>
    </location>
</feature>
<accession>A0A7S3ZWN9</accession>
<dbReference type="GO" id="GO:0005737">
    <property type="term" value="C:cytoplasm"/>
    <property type="evidence" value="ECO:0007669"/>
    <property type="project" value="UniProtKB-SubCell"/>
</dbReference>
<dbReference type="EC" id="2.4.2.17" evidence="4"/>
<dbReference type="PANTHER" id="PTHR21403:SF8">
    <property type="entry name" value="ATP PHOSPHORIBOSYLTRANSFERASE"/>
    <property type="match status" value="1"/>
</dbReference>
<dbReference type="NCBIfam" id="TIGR03455">
    <property type="entry name" value="HisG_C-term"/>
    <property type="match status" value="1"/>
</dbReference>
<keyword evidence="10" id="KW-0547">Nucleotide-binding</keyword>
<evidence type="ECO:0000256" key="2">
    <source>
        <dbReference type="ARBA" id="ARBA00004496"/>
    </source>
</evidence>